<evidence type="ECO:0000313" key="13">
    <source>
        <dbReference type="EMBL" id="MEO1767929.1"/>
    </source>
</evidence>
<dbReference type="PRINTS" id="PR00509">
    <property type="entry name" value="PGMPMM"/>
</dbReference>
<evidence type="ECO:0000256" key="7">
    <source>
        <dbReference type="RuleBase" id="RU004326"/>
    </source>
</evidence>
<dbReference type="EC" id="5.4.2.10" evidence="6 8"/>
<evidence type="ECO:0000259" key="10">
    <source>
        <dbReference type="Pfam" id="PF02878"/>
    </source>
</evidence>
<keyword evidence="3 6" id="KW-0479">Metal-binding</keyword>
<dbReference type="InterPro" id="IPR005844">
    <property type="entry name" value="A-D-PHexomutase_a/b/a-I"/>
</dbReference>
<dbReference type="SUPFAM" id="SSF55957">
    <property type="entry name" value="Phosphoglucomutase, C-terminal domain"/>
    <property type="match status" value="1"/>
</dbReference>
<dbReference type="Gene3D" id="3.30.310.50">
    <property type="entry name" value="Alpha-D-phosphohexomutase, C-terminal domain"/>
    <property type="match status" value="1"/>
</dbReference>
<evidence type="ECO:0000256" key="8">
    <source>
        <dbReference type="RuleBase" id="RU004327"/>
    </source>
</evidence>
<keyword evidence="2 6" id="KW-0597">Phosphoprotein</keyword>
<dbReference type="InterPro" id="IPR005843">
    <property type="entry name" value="A-D-PHexomutase_C"/>
</dbReference>
<feature type="binding site" evidence="6">
    <location>
        <position position="250"/>
    </location>
    <ligand>
        <name>Mg(2+)</name>
        <dbReference type="ChEBI" id="CHEBI:18420"/>
    </ligand>
</feature>
<evidence type="ECO:0000256" key="3">
    <source>
        <dbReference type="ARBA" id="ARBA00022723"/>
    </source>
</evidence>
<dbReference type="Gene3D" id="3.40.120.10">
    <property type="entry name" value="Alpha-D-Glucose-1,6-Bisphosphate, subunit A, domain 3"/>
    <property type="match status" value="3"/>
</dbReference>
<evidence type="ECO:0000259" key="11">
    <source>
        <dbReference type="Pfam" id="PF02879"/>
    </source>
</evidence>
<evidence type="ECO:0000259" key="9">
    <source>
        <dbReference type="Pfam" id="PF00408"/>
    </source>
</evidence>
<comment type="cofactor">
    <cofactor evidence="6">
        <name>Mg(2+)</name>
        <dbReference type="ChEBI" id="CHEBI:18420"/>
    </cofactor>
    <text evidence="6">Binds 1 Mg(2+) ion per subunit.</text>
</comment>
<proteinExistence type="inferred from homology"/>
<sequence length="453" mass="49350">MSRKYFGTDGVRGTVGQEPITPDFVMRLGYAAGRIFADADRRLPSERPSVIIGKDTRISGYMLESALEAGLSAAGVDVLLLGPMPTPGVAYLTRALRCQAGIVISASHNPYPDNGIKFFGPGGLKLPDRVEQAIEKALDEPLQCLPAERLGKARRVEDSDGRYIEFCKSTFPNEMDLRGLKLVVDCAHGATYHIAPHVFHELGAEVIPIGVKPDGLNINAGCGSTHPELLQRTVKEQGADLGVAFDGDGDRVIMVDGDGTLYDGDLMLFVIARQRARQGTLKGGVVGTVMTNLGLEHAFRKHKIPFARAAVGDRYVLEMLEEKGWQLGGESSGHIIIRDRHTTGDGIISALQVLHALRAQRQTLREATREVTLYPQRLINVKIGKGFDFRESIPVQAALVEAEAELRGQGRVLLRNSGTEPLVRVMVEGRDLQQVERWARHIAEVVEQAASAS</sequence>
<dbReference type="HAMAP" id="MF_01554_B">
    <property type="entry name" value="GlmM_B"/>
    <property type="match status" value="1"/>
</dbReference>
<comment type="PTM">
    <text evidence="6">Activated by phosphorylation.</text>
</comment>
<dbReference type="Pfam" id="PF02879">
    <property type="entry name" value="PGM_PMM_II"/>
    <property type="match status" value="1"/>
</dbReference>
<dbReference type="GO" id="GO:0008966">
    <property type="term" value="F:phosphoglucosamine mutase activity"/>
    <property type="evidence" value="ECO:0007669"/>
    <property type="project" value="UniProtKB-EC"/>
</dbReference>
<dbReference type="NCBIfam" id="NF008139">
    <property type="entry name" value="PRK10887.1"/>
    <property type="match status" value="1"/>
</dbReference>
<evidence type="ECO:0000256" key="4">
    <source>
        <dbReference type="ARBA" id="ARBA00022842"/>
    </source>
</evidence>
<dbReference type="PROSITE" id="PS00710">
    <property type="entry name" value="PGM_PMM"/>
    <property type="match status" value="1"/>
</dbReference>
<evidence type="ECO:0000313" key="14">
    <source>
        <dbReference type="Proteomes" id="UP001482231"/>
    </source>
</evidence>
<evidence type="ECO:0000256" key="1">
    <source>
        <dbReference type="ARBA" id="ARBA00010231"/>
    </source>
</evidence>
<dbReference type="Pfam" id="PF02878">
    <property type="entry name" value="PGM_PMM_I"/>
    <property type="match status" value="1"/>
</dbReference>
<comment type="caution">
    <text evidence="13">The sequence shown here is derived from an EMBL/GenBank/DDBJ whole genome shotgun (WGS) entry which is preliminary data.</text>
</comment>
<dbReference type="InterPro" id="IPR006352">
    <property type="entry name" value="GlmM_bact"/>
</dbReference>
<comment type="catalytic activity">
    <reaction evidence="6 8">
        <text>alpha-D-glucosamine 1-phosphate = D-glucosamine 6-phosphate</text>
        <dbReference type="Rhea" id="RHEA:23424"/>
        <dbReference type="ChEBI" id="CHEBI:58516"/>
        <dbReference type="ChEBI" id="CHEBI:58725"/>
        <dbReference type="EC" id="5.4.2.10"/>
    </reaction>
</comment>
<evidence type="ECO:0000256" key="6">
    <source>
        <dbReference type="HAMAP-Rule" id="MF_01554"/>
    </source>
</evidence>
<dbReference type="InterPro" id="IPR005841">
    <property type="entry name" value="Alpha-D-phosphohexomutase_SF"/>
</dbReference>
<dbReference type="NCBIfam" id="TIGR01455">
    <property type="entry name" value="glmM"/>
    <property type="match status" value="1"/>
</dbReference>
<organism evidence="13 14">
    <name type="scientific">Thiobacter aerophilum</name>
    <dbReference type="NCBI Taxonomy" id="3121275"/>
    <lineage>
        <taxon>Bacteria</taxon>
        <taxon>Pseudomonadati</taxon>
        <taxon>Pseudomonadota</taxon>
        <taxon>Betaproteobacteria</taxon>
        <taxon>Burkholderiales</taxon>
        <taxon>Thiobacteraceae</taxon>
        <taxon>Thiobacter</taxon>
    </lineage>
</organism>
<dbReference type="InterPro" id="IPR016055">
    <property type="entry name" value="A-D-PHexomutase_a/b/a-I/II/III"/>
</dbReference>
<evidence type="ECO:0000256" key="5">
    <source>
        <dbReference type="ARBA" id="ARBA00023235"/>
    </source>
</evidence>
<dbReference type="Proteomes" id="UP001482231">
    <property type="component" value="Unassembled WGS sequence"/>
</dbReference>
<feature type="active site" description="Phosphoserine intermediate" evidence="6">
    <location>
        <position position="107"/>
    </location>
</feature>
<protein>
    <recommendedName>
        <fullName evidence="6 8">Phosphoglucosamine mutase</fullName>
        <ecNumber evidence="6 8">5.4.2.10</ecNumber>
    </recommendedName>
</protein>
<feature type="modified residue" description="Phosphoserine" evidence="6">
    <location>
        <position position="107"/>
    </location>
</feature>
<dbReference type="PANTHER" id="PTHR42946:SF1">
    <property type="entry name" value="PHOSPHOGLUCOMUTASE (ALPHA-D-GLUCOSE-1,6-BISPHOSPHATE-DEPENDENT)"/>
    <property type="match status" value="1"/>
</dbReference>
<evidence type="ECO:0000259" key="12">
    <source>
        <dbReference type="Pfam" id="PF02880"/>
    </source>
</evidence>
<dbReference type="InterPro" id="IPR036900">
    <property type="entry name" value="A-D-PHexomutase_C_sf"/>
</dbReference>
<dbReference type="RefSeq" id="WP_347309040.1">
    <property type="nucleotide sequence ID" value="NZ_JBAJEX010000013.1"/>
</dbReference>
<keyword evidence="14" id="KW-1185">Reference proteome</keyword>
<keyword evidence="4 6" id="KW-0460">Magnesium</keyword>
<dbReference type="InterPro" id="IPR005845">
    <property type="entry name" value="A-D-PHexomutase_a/b/a-II"/>
</dbReference>
<dbReference type="Pfam" id="PF02880">
    <property type="entry name" value="PGM_PMM_III"/>
    <property type="match status" value="1"/>
</dbReference>
<comment type="similarity">
    <text evidence="1 6 7">Belongs to the phosphohexose mutase family.</text>
</comment>
<dbReference type="SUPFAM" id="SSF53738">
    <property type="entry name" value="Phosphoglucomutase, first 3 domains"/>
    <property type="match status" value="3"/>
</dbReference>
<dbReference type="CDD" id="cd05802">
    <property type="entry name" value="GlmM"/>
    <property type="match status" value="1"/>
</dbReference>
<feature type="domain" description="Alpha-D-phosphohexomutase alpha/beta/alpha" evidence="11">
    <location>
        <begin position="162"/>
        <end position="259"/>
    </location>
</feature>
<feature type="domain" description="Alpha-D-phosphohexomutase C-terminal" evidence="9">
    <location>
        <begin position="378"/>
        <end position="444"/>
    </location>
</feature>
<dbReference type="PANTHER" id="PTHR42946">
    <property type="entry name" value="PHOSPHOHEXOSE MUTASE"/>
    <property type="match status" value="1"/>
</dbReference>
<feature type="domain" description="Alpha-D-phosphohexomutase alpha/beta/alpha" evidence="10">
    <location>
        <begin position="3"/>
        <end position="140"/>
    </location>
</feature>
<dbReference type="Pfam" id="PF00408">
    <property type="entry name" value="PGM_PMM_IV"/>
    <property type="match status" value="1"/>
</dbReference>
<feature type="domain" description="Alpha-D-phosphohexomutase alpha/beta/alpha" evidence="12">
    <location>
        <begin position="263"/>
        <end position="370"/>
    </location>
</feature>
<dbReference type="InterPro" id="IPR005846">
    <property type="entry name" value="A-D-PHexomutase_a/b/a-III"/>
</dbReference>
<comment type="function">
    <text evidence="6 8">Catalyzes the conversion of glucosamine-6-phosphate to glucosamine-1-phosphate.</text>
</comment>
<name>A0ABV0EH68_9BURK</name>
<dbReference type="InterPro" id="IPR050060">
    <property type="entry name" value="Phosphoglucosamine_mutase"/>
</dbReference>
<dbReference type="InterPro" id="IPR016066">
    <property type="entry name" value="A-D-PHexomutase_CS"/>
</dbReference>
<feature type="binding site" description="via phosphate group" evidence="6">
    <location>
        <position position="107"/>
    </location>
    <ligand>
        <name>Mg(2+)</name>
        <dbReference type="ChEBI" id="CHEBI:18420"/>
    </ligand>
</feature>
<gene>
    <name evidence="6 13" type="primary">glmM</name>
    <name evidence="13" type="ORF">V6E02_11980</name>
</gene>
<feature type="binding site" evidence="6">
    <location>
        <position position="246"/>
    </location>
    <ligand>
        <name>Mg(2+)</name>
        <dbReference type="ChEBI" id="CHEBI:18420"/>
    </ligand>
</feature>
<reference evidence="13 14" key="1">
    <citation type="submission" date="2024-02" db="EMBL/GenBank/DDBJ databases">
        <title>New thermophilic sulfur-oxidizing bacteria from a hot springs of the Uzon caldera (Kamchatka, Russia).</title>
        <authorList>
            <person name="Dukat A.M."/>
            <person name="Elcheninov A.G."/>
            <person name="Frolov E.N."/>
        </authorList>
    </citation>
    <scope>NUCLEOTIDE SEQUENCE [LARGE SCALE GENOMIC DNA]</scope>
    <source>
        <strain evidence="13 14">AK1</strain>
    </source>
</reference>
<dbReference type="EMBL" id="JBAJEX010000013">
    <property type="protein sequence ID" value="MEO1767929.1"/>
    <property type="molecule type" value="Genomic_DNA"/>
</dbReference>
<feature type="binding site" evidence="6">
    <location>
        <position position="248"/>
    </location>
    <ligand>
        <name>Mg(2+)</name>
        <dbReference type="ChEBI" id="CHEBI:18420"/>
    </ligand>
</feature>
<evidence type="ECO:0000256" key="2">
    <source>
        <dbReference type="ARBA" id="ARBA00022553"/>
    </source>
</evidence>
<keyword evidence="5 6" id="KW-0413">Isomerase</keyword>
<accession>A0ABV0EH68</accession>